<name>A0A7R8UTT9_HERIL</name>
<evidence type="ECO:0000256" key="5">
    <source>
        <dbReference type="ARBA" id="ARBA00023180"/>
    </source>
</evidence>
<dbReference type="PANTHER" id="PTHR43142">
    <property type="entry name" value="CARBOXYLIC ESTER HYDROLASE"/>
    <property type="match status" value="1"/>
</dbReference>
<dbReference type="OMA" id="DINEKWE"/>
<dbReference type="OrthoDB" id="19653at2759"/>
<dbReference type="GO" id="GO:0052689">
    <property type="term" value="F:carboxylic ester hydrolase activity"/>
    <property type="evidence" value="ECO:0007669"/>
    <property type="project" value="UniProtKB-KW"/>
</dbReference>
<dbReference type="EMBL" id="LR899011">
    <property type="protein sequence ID" value="CAD7085838.1"/>
    <property type="molecule type" value="Genomic_DNA"/>
</dbReference>
<protein>
    <recommendedName>
        <fullName evidence="6">Carboxylic ester hydrolase</fullName>
        <ecNumber evidence="6">3.1.1.-</ecNumber>
    </recommendedName>
</protein>
<evidence type="ECO:0000259" key="7">
    <source>
        <dbReference type="Pfam" id="PF00135"/>
    </source>
</evidence>
<dbReference type="PANTHER" id="PTHR43142:SF1">
    <property type="entry name" value="CARBOXYLIC ESTER HYDROLASE"/>
    <property type="match status" value="1"/>
</dbReference>
<organism evidence="8 9">
    <name type="scientific">Hermetia illucens</name>
    <name type="common">Black soldier fly</name>
    <dbReference type="NCBI Taxonomy" id="343691"/>
    <lineage>
        <taxon>Eukaryota</taxon>
        <taxon>Metazoa</taxon>
        <taxon>Ecdysozoa</taxon>
        <taxon>Arthropoda</taxon>
        <taxon>Hexapoda</taxon>
        <taxon>Insecta</taxon>
        <taxon>Pterygota</taxon>
        <taxon>Neoptera</taxon>
        <taxon>Endopterygota</taxon>
        <taxon>Diptera</taxon>
        <taxon>Brachycera</taxon>
        <taxon>Stratiomyomorpha</taxon>
        <taxon>Stratiomyidae</taxon>
        <taxon>Hermetiinae</taxon>
        <taxon>Hermetia</taxon>
    </lineage>
</organism>
<dbReference type="FunFam" id="3.40.50.1820:FF:000155">
    <property type="entry name" value="Carboxylic ester hydrolase"/>
    <property type="match status" value="1"/>
</dbReference>
<proteinExistence type="inferred from homology"/>
<evidence type="ECO:0000256" key="6">
    <source>
        <dbReference type="RuleBase" id="RU361235"/>
    </source>
</evidence>
<dbReference type="AlphaFoldDB" id="A0A7R8UTT9"/>
<dbReference type="InterPro" id="IPR002018">
    <property type="entry name" value="CarbesteraseB"/>
</dbReference>
<dbReference type="PROSITE" id="PS00122">
    <property type="entry name" value="CARBOXYLESTERASE_B_1"/>
    <property type="match status" value="1"/>
</dbReference>
<sequence length="559" mass="63391">MKLQASETLCLVVFFSVGIAVAMPPESDPIVTTSLGKIRGTCLKSSTGKAFYAFRGIRYAKPPINELRFKAPQPADKWNGIFDATKDGPRCPQPTANLSDISEDCLRINVYTHNLPSEGSGNVRKPVIVYLHSGGFYVGSGQSWNFAGPLYFMDRDIVFVTLNYRLGILGFLSTGTAEAPGNAGLKDQVMALKWIQSHIADFGGDPNSVTLFGYSAGARSITMHLISPMSRNLFHRAILMSGSTTTAQWEVPPNQLDLAKRQARLLNCGDENIKEMVDCLKTKSAVDFGKSLRDMFEFGNGNPVVLFKPVVEPDFGQERFLTETPTKVYQRGDFMRIPLICGINKDEFAVLAIVTLRNDTLRNQLDTDFNTWAPVNFLYERNTKRSNEISKKLREFYLGDGPLSLEKSLDGLGKLYADSLIGFQMHRFIHLVAPFTKIYQYRFTYQGRYSHTYYPDNKTPFGVVHHDDLLYLLTLPSIAPVFTEKDPERKTMERLTRMWTNFAHTSDPNDPSDEYLRSTEWIPFDSDHERYLNIGENLEMKQHLQSDRFNVWDNLFPLH</sequence>
<keyword evidence="5" id="KW-0325">Glycoprotein</keyword>
<keyword evidence="3 6" id="KW-0378">Hydrolase</keyword>
<accession>A0A7R8UTT9</accession>
<reference evidence="8 9" key="1">
    <citation type="submission" date="2020-11" db="EMBL/GenBank/DDBJ databases">
        <authorList>
            <person name="Wallbank WR R."/>
            <person name="Pardo Diaz C."/>
            <person name="Kozak K."/>
            <person name="Martin S."/>
            <person name="Jiggins C."/>
            <person name="Moest M."/>
            <person name="Warren A I."/>
            <person name="Generalovic N T."/>
            <person name="Byers J.R.P. K."/>
            <person name="Montejo-Kovacevich G."/>
            <person name="Yen C E."/>
        </authorList>
    </citation>
    <scope>NUCLEOTIDE SEQUENCE [LARGE SCALE GENOMIC DNA]</scope>
</reference>
<dbReference type="InterPro" id="IPR029058">
    <property type="entry name" value="AB_hydrolase_fold"/>
</dbReference>
<keyword evidence="9" id="KW-1185">Reference proteome</keyword>
<feature type="chain" id="PRO_5031588212" description="Carboxylic ester hydrolase" evidence="6">
    <location>
        <begin position="23"/>
        <end position="559"/>
    </location>
</feature>
<dbReference type="Gene3D" id="3.40.50.1820">
    <property type="entry name" value="alpha/beta hydrolase"/>
    <property type="match status" value="1"/>
</dbReference>
<dbReference type="InterPro" id="IPR019826">
    <property type="entry name" value="Carboxylesterase_B_AS"/>
</dbReference>
<evidence type="ECO:0000256" key="2">
    <source>
        <dbReference type="ARBA" id="ARBA00022487"/>
    </source>
</evidence>
<keyword evidence="4" id="KW-1015">Disulfide bond</keyword>
<evidence type="ECO:0000313" key="8">
    <source>
        <dbReference type="EMBL" id="CAD7085838.1"/>
    </source>
</evidence>
<evidence type="ECO:0000256" key="1">
    <source>
        <dbReference type="ARBA" id="ARBA00005964"/>
    </source>
</evidence>
<dbReference type="SUPFAM" id="SSF53474">
    <property type="entry name" value="alpha/beta-Hydrolases"/>
    <property type="match status" value="1"/>
</dbReference>
<dbReference type="Pfam" id="PF00135">
    <property type="entry name" value="COesterase"/>
    <property type="match status" value="1"/>
</dbReference>
<dbReference type="EC" id="3.1.1.-" evidence="6"/>
<feature type="domain" description="Carboxylesterase type B" evidence="7">
    <location>
        <begin position="28"/>
        <end position="552"/>
    </location>
</feature>
<evidence type="ECO:0000256" key="4">
    <source>
        <dbReference type="ARBA" id="ARBA00023157"/>
    </source>
</evidence>
<keyword evidence="6" id="KW-0732">Signal</keyword>
<comment type="similarity">
    <text evidence="1 6">Belongs to the type-B carboxylesterase/lipase family.</text>
</comment>
<dbReference type="Proteomes" id="UP000594454">
    <property type="component" value="Chromosome 3"/>
</dbReference>
<feature type="signal peptide" evidence="6">
    <location>
        <begin position="1"/>
        <end position="22"/>
    </location>
</feature>
<evidence type="ECO:0000256" key="3">
    <source>
        <dbReference type="ARBA" id="ARBA00022801"/>
    </source>
</evidence>
<keyword evidence="2" id="KW-0719">Serine esterase</keyword>
<gene>
    <name evidence="8" type="ORF">HERILL_LOCUS8654</name>
</gene>
<dbReference type="InParanoid" id="A0A7R8UTT9"/>
<evidence type="ECO:0000313" key="9">
    <source>
        <dbReference type="Proteomes" id="UP000594454"/>
    </source>
</evidence>